<keyword evidence="2" id="KW-1185">Reference proteome</keyword>
<dbReference type="EMBL" id="BMAV01014996">
    <property type="protein sequence ID" value="GFY63949.1"/>
    <property type="molecule type" value="Genomic_DNA"/>
</dbReference>
<gene>
    <name evidence="1" type="ORF">TNIN_112641</name>
</gene>
<evidence type="ECO:0000313" key="2">
    <source>
        <dbReference type="Proteomes" id="UP000886998"/>
    </source>
</evidence>
<protein>
    <submittedName>
        <fullName evidence="1">Uncharacterized protein</fullName>
    </submittedName>
</protein>
<dbReference type="Proteomes" id="UP000886998">
    <property type="component" value="Unassembled WGS sequence"/>
</dbReference>
<proteinExistence type="predicted"/>
<accession>A0A8X7CAE8</accession>
<reference evidence="1" key="1">
    <citation type="submission" date="2020-08" db="EMBL/GenBank/DDBJ databases">
        <title>Multicomponent nature underlies the extraordinary mechanical properties of spider dragline silk.</title>
        <authorList>
            <person name="Kono N."/>
            <person name="Nakamura H."/>
            <person name="Mori M."/>
            <person name="Yoshida Y."/>
            <person name="Ohtoshi R."/>
            <person name="Malay A.D."/>
            <person name="Moran D.A.P."/>
            <person name="Tomita M."/>
            <person name="Numata K."/>
            <person name="Arakawa K."/>
        </authorList>
    </citation>
    <scope>NUCLEOTIDE SEQUENCE</scope>
</reference>
<comment type="caution">
    <text evidence="1">The sequence shown here is derived from an EMBL/GenBank/DDBJ whole genome shotgun (WGS) entry which is preliminary data.</text>
</comment>
<organism evidence="1 2">
    <name type="scientific">Trichonephila inaurata madagascariensis</name>
    <dbReference type="NCBI Taxonomy" id="2747483"/>
    <lineage>
        <taxon>Eukaryota</taxon>
        <taxon>Metazoa</taxon>
        <taxon>Ecdysozoa</taxon>
        <taxon>Arthropoda</taxon>
        <taxon>Chelicerata</taxon>
        <taxon>Arachnida</taxon>
        <taxon>Araneae</taxon>
        <taxon>Araneomorphae</taxon>
        <taxon>Entelegynae</taxon>
        <taxon>Araneoidea</taxon>
        <taxon>Nephilidae</taxon>
        <taxon>Trichonephila</taxon>
        <taxon>Trichonephila inaurata</taxon>
    </lineage>
</organism>
<evidence type="ECO:0000313" key="1">
    <source>
        <dbReference type="EMBL" id="GFY63949.1"/>
    </source>
</evidence>
<dbReference type="AlphaFoldDB" id="A0A8X7CAE8"/>
<sequence>MTGMQFFREESLYRRRNKSQDTYNMAINMLVQIQFRTLSMMQQIELVKLDLVTYKGLLVVSSTSAG</sequence>
<name>A0A8X7CAE8_9ARAC</name>